<accession>A0A5C6EA38</accession>
<evidence type="ECO:0000259" key="7">
    <source>
        <dbReference type="Pfam" id="PF13480"/>
    </source>
</evidence>
<dbReference type="SUPFAM" id="SSF55729">
    <property type="entry name" value="Acyl-CoA N-acyltransferases (Nat)"/>
    <property type="match status" value="1"/>
</dbReference>
<keyword evidence="2" id="KW-0808">Transferase</keyword>
<dbReference type="Gene3D" id="3.40.630.30">
    <property type="match status" value="1"/>
</dbReference>
<dbReference type="PANTHER" id="PTHR36174:SF1">
    <property type="entry name" value="LIPID II:GLYCINE GLYCYLTRANSFERASE"/>
    <property type="match status" value="1"/>
</dbReference>
<feature type="domain" description="BioF2-like acetyltransferase" evidence="7">
    <location>
        <begin position="159"/>
        <end position="301"/>
    </location>
</feature>
<proteinExistence type="inferred from homology"/>
<dbReference type="EMBL" id="SJPY01000002">
    <property type="protein sequence ID" value="TWU44356.1"/>
    <property type="molecule type" value="Genomic_DNA"/>
</dbReference>
<dbReference type="RefSeq" id="WP_146599321.1">
    <property type="nucleotide sequence ID" value="NZ_SJPY01000002.1"/>
</dbReference>
<dbReference type="NCBIfam" id="TIGR03019">
    <property type="entry name" value="pepcterm_femAB"/>
    <property type="match status" value="1"/>
</dbReference>
<dbReference type="OrthoDB" id="9773932at2"/>
<dbReference type="InterPro" id="IPR038740">
    <property type="entry name" value="BioF2-like_GNAT_dom"/>
</dbReference>
<evidence type="ECO:0000313" key="8">
    <source>
        <dbReference type="EMBL" id="TWU44356.1"/>
    </source>
</evidence>
<dbReference type="GO" id="GO:0016755">
    <property type="term" value="F:aminoacyltransferase activity"/>
    <property type="evidence" value="ECO:0007669"/>
    <property type="project" value="InterPro"/>
</dbReference>
<keyword evidence="9" id="KW-1185">Reference proteome</keyword>
<dbReference type="InterPro" id="IPR050644">
    <property type="entry name" value="PG_Glycine_Bridge_Synth"/>
</dbReference>
<dbReference type="AlphaFoldDB" id="A0A5C6EA38"/>
<evidence type="ECO:0000256" key="3">
    <source>
        <dbReference type="ARBA" id="ARBA00022960"/>
    </source>
</evidence>
<dbReference type="PANTHER" id="PTHR36174">
    <property type="entry name" value="LIPID II:GLYCINE GLYCYLTRANSFERASE"/>
    <property type="match status" value="1"/>
</dbReference>
<keyword evidence="3" id="KW-0133">Cell shape</keyword>
<keyword evidence="6" id="KW-0961">Cell wall biogenesis/degradation</keyword>
<dbReference type="PROSITE" id="PS51191">
    <property type="entry name" value="FEMABX"/>
    <property type="match status" value="1"/>
</dbReference>
<dbReference type="InterPro" id="IPR016181">
    <property type="entry name" value="Acyl_CoA_acyltransferase"/>
</dbReference>
<organism evidence="8 9">
    <name type="scientific">Novipirellula aureliae</name>
    <dbReference type="NCBI Taxonomy" id="2527966"/>
    <lineage>
        <taxon>Bacteria</taxon>
        <taxon>Pseudomonadati</taxon>
        <taxon>Planctomycetota</taxon>
        <taxon>Planctomycetia</taxon>
        <taxon>Pirellulales</taxon>
        <taxon>Pirellulaceae</taxon>
        <taxon>Novipirellula</taxon>
    </lineage>
</organism>
<sequence length="359" mass="40101">MNTQTSATLIETIKWSSSPTRPRLDVVDDDSVVPRLNAHRDAWVASVAAGLGHQAYLIRACNGQETTGVLPLILVSGPLFGRFLVSLPYLNTGGVWARDQETAIGLINHACVLADQLDVKHLELRHEIPVDHPRLNFSRTDKVHMRLQLPDTADDLMKSFKSKVRSQVKKSTTAKLSVHFGGAECLDDFYQVFARNMRDLGTPVFSRALFDASLKYFHGKDGHDFAELCIVRNETQPVAAAILVHAGGVTEVPSASSLREFNHTNANMLMYWRLLERAIANGSHTFDFGRSSRDSGTYKFKAQWGAHPHDAVWQYYVRKGDPNAMRADDAGNQRLVRIWQHLPVWLTKLVGPTIVRGIP</sequence>
<comment type="similarity">
    <text evidence="1">Belongs to the FemABX family.</text>
</comment>
<dbReference type="InterPro" id="IPR017469">
    <property type="entry name" value="PEP-CTERM_FemAB-rel"/>
</dbReference>
<keyword evidence="4" id="KW-0573">Peptidoglycan synthesis</keyword>
<evidence type="ECO:0000256" key="5">
    <source>
        <dbReference type="ARBA" id="ARBA00023315"/>
    </source>
</evidence>
<comment type="caution">
    <text evidence="8">The sequence shown here is derived from an EMBL/GenBank/DDBJ whole genome shotgun (WGS) entry which is preliminary data.</text>
</comment>
<evidence type="ECO:0000256" key="6">
    <source>
        <dbReference type="ARBA" id="ARBA00023316"/>
    </source>
</evidence>
<dbReference type="Proteomes" id="UP000315471">
    <property type="component" value="Unassembled WGS sequence"/>
</dbReference>
<dbReference type="GO" id="GO:0009252">
    <property type="term" value="P:peptidoglycan biosynthetic process"/>
    <property type="evidence" value="ECO:0007669"/>
    <property type="project" value="UniProtKB-KW"/>
</dbReference>
<evidence type="ECO:0000256" key="2">
    <source>
        <dbReference type="ARBA" id="ARBA00022679"/>
    </source>
</evidence>
<reference evidence="8 9" key="1">
    <citation type="submission" date="2019-02" db="EMBL/GenBank/DDBJ databases">
        <title>Deep-cultivation of Planctomycetes and their phenomic and genomic characterization uncovers novel biology.</title>
        <authorList>
            <person name="Wiegand S."/>
            <person name="Jogler M."/>
            <person name="Boedeker C."/>
            <person name="Pinto D."/>
            <person name="Vollmers J."/>
            <person name="Rivas-Marin E."/>
            <person name="Kohn T."/>
            <person name="Peeters S.H."/>
            <person name="Heuer A."/>
            <person name="Rast P."/>
            <person name="Oberbeckmann S."/>
            <person name="Bunk B."/>
            <person name="Jeske O."/>
            <person name="Meyerdierks A."/>
            <person name="Storesund J.E."/>
            <person name="Kallscheuer N."/>
            <person name="Luecker S."/>
            <person name="Lage O.M."/>
            <person name="Pohl T."/>
            <person name="Merkel B.J."/>
            <person name="Hornburger P."/>
            <person name="Mueller R.-W."/>
            <person name="Bruemmer F."/>
            <person name="Labrenz M."/>
            <person name="Spormann A.M."/>
            <person name="Op Den Camp H."/>
            <person name="Overmann J."/>
            <person name="Amann R."/>
            <person name="Jetten M.S.M."/>
            <person name="Mascher T."/>
            <person name="Medema M.H."/>
            <person name="Devos D.P."/>
            <person name="Kaster A.-K."/>
            <person name="Ovreas L."/>
            <person name="Rohde M."/>
            <person name="Galperin M.Y."/>
            <person name="Jogler C."/>
        </authorList>
    </citation>
    <scope>NUCLEOTIDE SEQUENCE [LARGE SCALE GENOMIC DNA]</scope>
    <source>
        <strain evidence="8 9">Q31b</strain>
    </source>
</reference>
<evidence type="ECO:0000256" key="4">
    <source>
        <dbReference type="ARBA" id="ARBA00022984"/>
    </source>
</evidence>
<evidence type="ECO:0000313" key="9">
    <source>
        <dbReference type="Proteomes" id="UP000315471"/>
    </source>
</evidence>
<evidence type="ECO:0000256" key="1">
    <source>
        <dbReference type="ARBA" id="ARBA00009943"/>
    </source>
</evidence>
<dbReference type="GO" id="GO:0008360">
    <property type="term" value="P:regulation of cell shape"/>
    <property type="evidence" value="ECO:0007669"/>
    <property type="project" value="UniProtKB-KW"/>
</dbReference>
<keyword evidence="5" id="KW-0012">Acyltransferase</keyword>
<name>A0A5C6EA38_9BACT</name>
<dbReference type="Pfam" id="PF13480">
    <property type="entry name" value="Acetyltransf_6"/>
    <property type="match status" value="1"/>
</dbReference>
<protein>
    <submittedName>
        <fullName evidence="8">FemAB family protein</fullName>
    </submittedName>
</protein>
<gene>
    <name evidence="8" type="ORF">Q31b_18920</name>
</gene>
<dbReference type="InterPro" id="IPR003447">
    <property type="entry name" value="FEMABX"/>
</dbReference>
<dbReference type="GO" id="GO:0071555">
    <property type="term" value="P:cell wall organization"/>
    <property type="evidence" value="ECO:0007669"/>
    <property type="project" value="UniProtKB-KW"/>
</dbReference>